<protein>
    <submittedName>
        <fullName evidence="1">Ttll6 protein</fullName>
    </submittedName>
</protein>
<accession>A0A812VYT3</accession>
<sequence length="335" mass="37430">MRSYLGTFLLLSVAIFGAAMFKIRPLAGQTDRRPAMRRFFRILTETSAMTMGCWATEIRSERGLKAFDAMACQGEIVYLHGWSGHPSCDKLTESLPDGIVLTLLTYHPGGNIQETKIKSFLEELRSRALNNAPFLALVGYSFGGLLAALYQEKFPHLVNPSRDTDAGGSALWRVEEWTGDDKHKQPVVRGDAVVLPYYANVIDGEIGFETAYALQRVSGLGTQPDEGVNGDWGKDSIKALQRFLAQARLQCQLRNRPKLRLVSPSYECQKDPGGSILFWVFWMFSDSHCCRRQGSYENPVRGVRAQMLRYNGLGGILCKVCTWSVLPVLIVLQLL</sequence>
<proteinExistence type="predicted"/>
<dbReference type="InterPro" id="IPR029058">
    <property type="entry name" value="AB_hydrolase_fold"/>
</dbReference>
<gene>
    <name evidence="1" type="primary">ttll6</name>
    <name evidence="1" type="ORF">SNEC2469_LOCUS18338</name>
</gene>
<dbReference type="AlphaFoldDB" id="A0A812VYT3"/>
<dbReference type="Gene3D" id="3.40.50.1820">
    <property type="entry name" value="alpha/beta hydrolase"/>
    <property type="match status" value="1"/>
</dbReference>
<feature type="non-terminal residue" evidence="1">
    <location>
        <position position="335"/>
    </location>
</feature>
<reference evidence="1" key="1">
    <citation type="submission" date="2021-02" db="EMBL/GenBank/DDBJ databases">
        <authorList>
            <person name="Dougan E. K."/>
            <person name="Rhodes N."/>
            <person name="Thang M."/>
            <person name="Chan C."/>
        </authorList>
    </citation>
    <scope>NUCLEOTIDE SEQUENCE</scope>
</reference>
<keyword evidence="2" id="KW-1185">Reference proteome</keyword>
<evidence type="ECO:0000313" key="1">
    <source>
        <dbReference type="EMBL" id="CAE7648755.1"/>
    </source>
</evidence>
<dbReference type="Proteomes" id="UP000601435">
    <property type="component" value="Unassembled WGS sequence"/>
</dbReference>
<dbReference type="OrthoDB" id="423671at2759"/>
<evidence type="ECO:0000313" key="2">
    <source>
        <dbReference type="Proteomes" id="UP000601435"/>
    </source>
</evidence>
<organism evidence="1 2">
    <name type="scientific">Symbiodinium necroappetens</name>
    <dbReference type="NCBI Taxonomy" id="1628268"/>
    <lineage>
        <taxon>Eukaryota</taxon>
        <taxon>Sar</taxon>
        <taxon>Alveolata</taxon>
        <taxon>Dinophyceae</taxon>
        <taxon>Suessiales</taxon>
        <taxon>Symbiodiniaceae</taxon>
        <taxon>Symbiodinium</taxon>
    </lineage>
</organism>
<comment type="caution">
    <text evidence="1">The sequence shown here is derived from an EMBL/GenBank/DDBJ whole genome shotgun (WGS) entry which is preliminary data.</text>
</comment>
<dbReference type="SUPFAM" id="SSF53474">
    <property type="entry name" value="alpha/beta-Hydrolases"/>
    <property type="match status" value="1"/>
</dbReference>
<name>A0A812VYT3_9DINO</name>
<dbReference type="EMBL" id="CAJNJA010030797">
    <property type="protein sequence ID" value="CAE7648755.1"/>
    <property type="molecule type" value="Genomic_DNA"/>
</dbReference>